<dbReference type="SMART" id="SM00974">
    <property type="entry name" value="T5orf172"/>
    <property type="match status" value="1"/>
</dbReference>
<dbReference type="InterPro" id="IPR018306">
    <property type="entry name" value="Phage_T5_Orf172_DNA-bd"/>
</dbReference>
<gene>
    <name evidence="2" type="ORF">CD32_11765</name>
</gene>
<evidence type="ECO:0000259" key="1">
    <source>
        <dbReference type="SMART" id="SM00974"/>
    </source>
</evidence>
<accession>A0A0A3JBA0</accession>
<reference evidence="2 3" key="1">
    <citation type="submission" date="2014-02" db="EMBL/GenBank/DDBJ databases">
        <title>Draft genome sequence of Lysinibacillus odysseyi NBRC 100172.</title>
        <authorList>
            <person name="Zhang F."/>
            <person name="Wang G."/>
            <person name="Zhang L."/>
        </authorList>
    </citation>
    <scope>NUCLEOTIDE SEQUENCE [LARGE SCALE GENOMIC DNA]</scope>
    <source>
        <strain evidence="2 3">NBRC 100172</strain>
    </source>
</reference>
<dbReference type="AlphaFoldDB" id="A0A0A3JBA0"/>
<keyword evidence="3" id="KW-1185">Reference proteome</keyword>
<evidence type="ECO:0000313" key="2">
    <source>
        <dbReference type="EMBL" id="KGR84272.1"/>
    </source>
</evidence>
<dbReference type="Pfam" id="PF13455">
    <property type="entry name" value="MUG113"/>
    <property type="match status" value="1"/>
</dbReference>
<dbReference type="EMBL" id="JPVP01000056">
    <property type="protein sequence ID" value="KGR84272.1"/>
    <property type="molecule type" value="Genomic_DNA"/>
</dbReference>
<protein>
    <recommendedName>
        <fullName evidence="1">Bacteriophage T5 Orf172 DNA-binding domain-containing protein</fullName>
    </recommendedName>
</protein>
<feature type="domain" description="Bacteriophage T5 Orf172 DNA-binding" evidence="1">
    <location>
        <begin position="68"/>
        <end position="143"/>
    </location>
</feature>
<evidence type="ECO:0000313" key="3">
    <source>
        <dbReference type="Proteomes" id="UP000030437"/>
    </source>
</evidence>
<dbReference type="Proteomes" id="UP000030437">
    <property type="component" value="Unassembled WGS sequence"/>
</dbReference>
<comment type="caution">
    <text evidence="2">The sequence shown here is derived from an EMBL/GenBank/DDBJ whole genome shotgun (WGS) entry which is preliminary data.</text>
</comment>
<organism evidence="2 3">
    <name type="scientific">Lysinibacillus odysseyi 34hs-1 = NBRC 100172</name>
    <dbReference type="NCBI Taxonomy" id="1220589"/>
    <lineage>
        <taxon>Bacteria</taxon>
        <taxon>Bacillati</taxon>
        <taxon>Bacillota</taxon>
        <taxon>Bacilli</taxon>
        <taxon>Bacillales</taxon>
        <taxon>Bacillaceae</taxon>
        <taxon>Lysinibacillus</taxon>
    </lineage>
</organism>
<proteinExistence type="predicted"/>
<name>A0A0A3JBA0_9BACI</name>
<sequence length="172" mass="20086">MRRQELLRYNSTVQKKVVGKMRDCLNKVLRLEKHHLSKADRDRKKRLKELFYELYGEMDARYVYIIEEGSNGYVKIGKANDPMKRVVSGLGAKSPYAIEVLHLIPTQVPLDVEKWFHTAYHKERLNGEWFRLSDAQKAEIQAGDYPIELLELINSRPDTAPLHQHLGNVRES</sequence>